<dbReference type="InterPro" id="IPR020471">
    <property type="entry name" value="AKR"/>
</dbReference>
<feature type="non-terminal residue" evidence="5">
    <location>
        <position position="70"/>
    </location>
</feature>
<feature type="domain" description="NADP-dependent oxidoreductase" evidence="4">
    <location>
        <begin position="19"/>
        <end position="68"/>
    </location>
</feature>
<gene>
    <name evidence="5" type="ORF">HaLaN_30783</name>
</gene>
<dbReference type="Gene3D" id="3.20.20.100">
    <property type="entry name" value="NADP-dependent oxidoreductase domain"/>
    <property type="match status" value="1"/>
</dbReference>
<dbReference type="Pfam" id="PF00248">
    <property type="entry name" value="Aldo_ket_red"/>
    <property type="match status" value="1"/>
</dbReference>
<comment type="similarity">
    <text evidence="1">Belongs to the aldo/keto reductase family.</text>
</comment>
<sequence length="70" mass="7355">MPLPASIQLRNGVALPTVGLGTFKASGQELVTAVQAALAVGIRHIDTAEIYKNQEQIMQGIRAAGVPRSE</sequence>
<evidence type="ECO:0000256" key="2">
    <source>
        <dbReference type="ARBA" id="ARBA00022857"/>
    </source>
</evidence>
<keyword evidence="2" id="KW-0521">NADP</keyword>
<evidence type="ECO:0000313" key="6">
    <source>
        <dbReference type="Proteomes" id="UP000485058"/>
    </source>
</evidence>
<reference evidence="5 6" key="1">
    <citation type="submission" date="2020-02" db="EMBL/GenBank/DDBJ databases">
        <title>Draft genome sequence of Haematococcus lacustris strain NIES-144.</title>
        <authorList>
            <person name="Morimoto D."/>
            <person name="Nakagawa S."/>
            <person name="Yoshida T."/>
            <person name="Sawayama S."/>
        </authorList>
    </citation>
    <scope>NUCLEOTIDE SEQUENCE [LARGE SCALE GENOMIC DNA]</scope>
    <source>
        <strain evidence="5 6">NIES-144</strain>
    </source>
</reference>
<comment type="caution">
    <text evidence="5">The sequence shown here is derived from an EMBL/GenBank/DDBJ whole genome shotgun (WGS) entry which is preliminary data.</text>
</comment>
<evidence type="ECO:0000313" key="5">
    <source>
        <dbReference type="EMBL" id="GFH31692.1"/>
    </source>
</evidence>
<accession>A0A6A0AGG4</accession>
<dbReference type="InterPro" id="IPR036812">
    <property type="entry name" value="NAD(P)_OxRdtase_dom_sf"/>
</dbReference>
<keyword evidence="6" id="KW-1185">Reference proteome</keyword>
<name>A0A6A0AGG4_HAELA</name>
<evidence type="ECO:0000259" key="4">
    <source>
        <dbReference type="Pfam" id="PF00248"/>
    </source>
</evidence>
<organism evidence="5 6">
    <name type="scientific">Haematococcus lacustris</name>
    <name type="common">Green alga</name>
    <name type="synonym">Haematococcus pluvialis</name>
    <dbReference type="NCBI Taxonomy" id="44745"/>
    <lineage>
        <taxon>Eukaryota</taxon>
        <taxon>Viridiplantae</taxon>
        <taxon>Chlorophyta</taxon>
        <taxon>core chlorophytes</taxon>
        <taxon>Chlorophyceae</taxon>
        <taxon>CS clade</taxon>
        <taxon>Chlamydomonadales</taxon>
        <taxon>Haematococcaceae</taxon>
        <taxon>Haematococcus</taxon>
    </lineage>
</organism>
<protein>
    <submittedName>
        <fullName evidence="5">Glyoxal reductase</fullName>
    </submittedName>
</protein>
<dbReference type="EMBL" id="BLLF01005838">
    <property type="protein sequence ID" value="GFH31692.1"/>
    <property type="molecule type" value="Genomic_DNA"/>
</dbReference>
<dbReference type="SUPFAM" id="SSF51430">
    <property type="entry name" value="NAD(P)-linked oxidoreductase"/>
    <property type="match status" value="1"/>
</dbReference>
<dbReference type="Proteomes" id="UP000485058">
    <property type="component" value="Unassembled WGS sequence"/>
</dbReference>
<evidence type="ECO:0000256" key="1">
    <source>
        <dbReference type="ARBA" id="ARBA00007905"/>
    </source>
</evidence>
<evidence type="ECO:0000256" key="3">
    <source>
        <dbReference type="ARBA" id="ARBA00023002"/>
    </source>
</evidence>
<keyword evidence="3" id="KW-0560">Oxidoreductase</keyword>
<dbReference type="GO" id="GO:0016616">
    <property type="term" value="F:oxidoreductase activity, acting on the CH-OH group of donors, NAD or NADP as acceptor"/>
    <property type="evidence" value="ECO:0007669"/>
    <property type="project" value="UniProtKB-ARBA"/>
</dbReference>
<proteinExistence type="inferred from homology"/>
<dbReference type="InterPro" id="IPR023210">
    <property type="entry name" value="NADP_OxRdtase_dom"/>
</dbReference>
<dbReference type="PANTHER" id="PTHR43827:SF3">
    <property type="entry name" value="NADP-DEPENDENT OXIDOREDUCTASE DOMAIN-CONTAINING PROTEIN"/>
    <property type="match status" value="1"/>
</dbReference>
<dbReference type="AlphaFoldDB" id="A0A6A0AGG4"/>
<dbReference type="PANTHER" id="PTHR43827">
    <property type="entry name" value="2,5-DIKETO-D-GLUCONIC ACID REDUCTASE"/>
    <property type="match status" value="1"/>
</dbReference>